<gene>
    <name evidence="1" type="ORF">EZS28_043591</name>
</gene>
<comment type="caution">
    <text evidence="1">The sequence shown here is derived from an EMBL/GenBank/DDBJ whole genome shotgun (WGS) entry which is preliminary data.</text>
</comment>
<dbReference type="AlphaFoldDB" id="A0A5J4TSM0"/>
<name>A0A5J4TSM0_9EUKA</name>
<sequence>MSKKLENQASLGFCTKTGKRNRGIRKSLNKQFPKDTDYLLWHKGFNKPITTKDISILHAKLLKKFKIFGASAYFIRISATAELAKLGIPERDLATFTHQSQNSRTAQQYYIFASSSRANDIAGQLTNIQNQDNERLNQVFKQRSKIRREGGNQQLSSFPEETAQLFVILESPYLTSGSPKICISI</sequence>
<organism evidence="1 2">
    <name type="scientific">Streblomastix strix</name>
    <dbReference type="NCBI Taxonomy" id="222440"/>
    <lineage>
        <taxon>Eukaryota</taxon>
        <taxon>Metamonada</taxon>
        <taxon>Preaxostyla</taxon>
        <taxon>Oxymonadida</taxon>
        <taxon>Streblomastigidae</taxon>
        <taxon>Streblomastix</taxon>
    </lineage>
</organism>
<evidence type="ECO:0008006" key="3">
    <source>
        <dbReference type="Google" id="ProtNLM"/>
    </source>
</evidence>
<dbReference type="Proteomes" id="UP000324800">
    <property type="component" value="Unassembled WGS sequence"/>
</dbReference>
<protein>
    <recommendedName>
        <fullName evidence="3">Tyr recombinase domain-containing protein</fullName>
    </recommendedName>
</protein>
<proteinExistence type="predicted"/>
<reference evidence="1 2" key="1">
    <citation type="submission" date="2019-03" db="EMBL/GenBank/DDBJ databases">
        <title>Single cell metagenomics reveals metabolic interactions within the superorganism composed of flagellate Streblomastix strix and complex community of Bacteroidetes bacteria on its surface.</title>
        <authorList>
            <person name="Treitli S.C."/>
            <person name="Kolisko M."/>
            <person name="Husnik F."/>
            <person name="Keeling P."/>
            <person name="Hampl V."/>
        </authorList>
    </citation>
    <scope>NUCLEOTIDE SEQUENCE [LARGE SCALE GENOMIC DNA]</scope>
    <source>
        <strain evidence="1">ST1C</strain>
    </source>
</reference>
<evidence type="ECO:0000313" key="2">
    <source>
        <dbReference type="Proteomes" id="UP000324800"/>
    </source>
</evidence>
<dbReference type="EMBL" id="SNRW01026323">
    <property type="protein sequence ID" value="KAA6360882.1"/>
    <property type="molecule type" value="Genomic_DNA"/>
</dbReference>
<accession>A0A5J4TSM0</accession>
<evidence type="ECO:0000313" key="1">
    <source>
        <dbReference type="EMBL" id="KAA6360882.1"/>
    </source>
</evidence>